<evidence type="ECO:0000256" key="1">
    <source>
        <dbReference type="SAM" id="MobiDB-lite"/>
    </source>
</evidence>
<feature type="region of interest" description="Disordered" evidence="1">
    <location>
        <begin position="339"/>
        <end position="490"/>
    </location>
</feature>
<dbReference type="SUPFAM" id="SSF55277">
    <property type="entry name" value="GYF domain"/>
    <property type="match status" value="1"/>
</dbReference>
<dbReference type="Proteomes" id="UP001309876">
    <property type="component" value="Unassembled WGS sequence"/>
</dbReference>
<feature type="compositionally biased region" description="Basic and acidic residues" evidence="1">
    <location>
        <begin position="1333"/>
        <end position="1343"/>
    </location>
</feature>
<feature type="compositionally biased region" description="Basic and acidic residues" evidence="1">
    <location>
        <begin position="339"/>
        <end position="349"/>
    </location>
</feature>
<feature type="compositionally biased region" description="Polar residues" evidence="1">
    <location>
        <begin position="1161"/>
        <end position="1170"/>
    </location>
</feature>
<feature type="domain" description="GYF" evidence="2">
    <location>
        <begin position="655"/>
        <end position="710"/>
    </location>
</feature>
<feature type="region of interest" description="Disordered" evidence="1">
    <location>
        <begin position="554"/>
        <end position="590"/>
    </location>
</feature>
<protein>
    <submittedName>
        <fullName evidence="3">Kinesin-like protein</fullName>
    </submittedName>
</protein>
<feature type="compositionally biased region" description="Low complexity" evidence="1">
    <location>
        <begin position="1112"/>
        <end position="1145"/>
    </location>
</feature>
<feature type="compositionally biased region" description="Low complexity" evidence="1">
    <location>
        <begin position="613"/>
        <end position="641"/>
    </location>
</feature>
<gene>
    <name evidence="3" type="primary">SMY2</name>
    <name evidence="3" type="ORF">LTR05_004123</name>
</gene>
<comment type="caution">
    <text evidence="3">The sequence shown here is derived from an EMBL/GenBank/DDBJ whole genome shotgun (WGS) entry which is preliminary data.</text>
</comment>
<accession>A0AAN7T2Y4</accession>
<dbReference type="Gene3D" id="3.30.1490.40">
    <property type="match status" value="1"/>
</dbReference>
<feature type="compositionally biased region" description="Polar residues" evidence="1">
    <location>
        <begin position="36"/>
        <end position="50"/>
    </location>
</feature>
<dbReference type="PANTHER" id="PTHR14445">
    <property type="entry name" value="GRB10 INTERACTING GYF PROTEIN"/>
    <property type="match status" value="1"/>
</dbReference>
<feature type="region of interest" description="Disordered" evidence="1">
    <location>
        <begin position="605"/>
        <end position="645"/>
    </location>
</feature>
<feature type="compositionally biased region" description="Polar residues" evidence="1">
    <location>
        <begin position="415"/>
        <end position="426"/>
    </location>
</feature>
<feature type="compositionally biased region" description="Polar residues" evidence="1">
    <location>
        <begin position="1029"/>
        <end position="1043"/>
    </location>
</feature>
<dbReference type="InterPro" id="IPR051640">
    <property type="entry name" value="GRB10-interact_GYF"/>
</dbReference>
<dbReference type="PANTHER" id="PTHR14445:SF36">
    <property type="entry name" value="FI03272P-RELATED"/>
    <property type="match status" value="1"/>
</dbReference>
<name>A0AAN7T2Y4_9EURO</name>
<dbReference type="Pfam" id="PF02213">
    <property type="entry name" value="GYF"/>
    <property type="match status" value="1"/>
</dbReference>
<feature type="compositionally biased region" description="Low complexity" evidence="1">
    <location>
        <begin position="1200"/>
        <end position="1213"/>
    </location>
</feature>
<evidence type="ECO:0000313" key="4">
    <source>
        <dbReference type="Proteomes" id="UP001309876"/>
    </source>
</evidence>
<organism evidence="3 4">
    <name type="scientific">Lithohypha guttulata</name>
    <dbReference type="NCBI Taxonomy" id="1690604"/>
    <lineage>
        <taxon>Eukaryota</taxon>
        <taxon>Fungi</taxon>
        <taxon>Dikarya</taxon>
        <taxon>Ascomycota</taxon>
        <taxon>Pezizomycotina</taxon>
        <taxon>Eurotiomycetes</taxon>
        <taxon>Chaetothyriomycetidae</taxon>
        <taxon>Chaetothyriales</taxon>
        <taxon>Trichomeriaceae</taxon>
        <taxon>Lithohypha</taxon>
    </lineage>
</organism>
<evidence type="ECO:0000259" key="2">
    <source>
        <dbReference type="PROSITE" id="PS50829"/>
    </source>
</evidence>
<feature type="compositionally biased region" description="Low complexity" evidence="1">
    <location>
        <begin position="1222"/>
        <end position="1239"/>
    </location>
</feature>
<reference evidence="3 4" key="1">
    <citation type="submission" date="2023-08" db="EMBL/GenBank/DDBJ databases">
        <title>Black Yeasts Isolated from many extreme environments.</title>
        <authorList>
            <person name="Coleine C."/>
            <person name="Stajich J.E."/>
            <person name="Selbmann L."/>
        </authorList>
    </citation>
    <scope>NUCLEOTIDE SEQUENCE [LARGE SCALE GENOMIC DNA]</scope>
    <source>
        <strain evidence="3 4">CCFEE 5910</strain>
    </source>
</reference>
<dbReference type="PROSITE" id="PS50829">
    <property type="entry name" value="GYF"/>
    <property type="match status" value="1"/>
</dbReference>
<feature type="region of interest" description="Disordered" evidence="1">
    <location>
        <begin position="1090"/>
        <end position="1260"/>
    </location>
</feature>
<proteinExistence type="predicted"/>
<feature type="compositionally biased region" description="Polar residues" evidence="1">
    <location>
        <begin position="437"/>
        <end position="448"/>
    </location>
</feature>
<feature type="compositionally biased region" description="Polar residues" evidence="1">
    <location>
        <begin position="157"/>
        <end position="194"/>
    </location>
</feature>
<sequence length="1385" mass="147652">MPSSFTTSFASAAAGTSSDNMNRRDGGTDWSRPRVNGTQTFRRPSTQSRDNLQLATSSAAGPYIPPHLNQQANVSRNGAATDVRYTRDEMLGIFKTQHDNGALASDLPRVFAGPWDLSNGILHKPDSEKTGAEICWNSQPTSLPLGLEDMTEEEKQSFTTSVNSPLKLNNPKDGQSSNAGARKTSLSMVNTSGGSRPGVRRRETSDSFAGNGPLSPTENKTFRLDAATNTPPPALLRRRTDLQEESQDKDEPRSVQDNTSPFGTLRRSGTAGPPSAGLNPPLASPWSTSGPQSAFGAMGAFINHGSDHPSGHDPSAQRPAFGSVRSTSRFKDILGKANEDMTPSVKEKASFNGLGKLSEEDDNIQSQSHDQIRNRPARSETNPYGEDAMPVRTASTGLSAHDDPGVMQQMGFNPFPSSRDVQSVQTPHHRFNPDPASPTSTNPYQSPQGGRIPDDEGQEGPNLSQPYGRRDVFSGAEHRGQNSFGSLRGLGGGMGGLGGWTNPGFGTGTPGRDRPAVSSAFGDSVFSPLSDLQSPGAFGGNTFFGSGFAGPSRQSKLGLPFPPAMQEQMRSDSRNDAFGGRPDPFEPPRQDSAFRAAFEGMERPGEDAFGQIVPNRSPVGPPGRSSSGGPAEGSGSSSPNGIPTAQQRQMVMPDRMRWVYRDPHGNVQGPWSGLEMHDWFKAGFFTAELQVKKLEDAEYEPLAQLVRRIGNSREPFLVPQIGVPHGPPASGGNPWSAGPTGSAQPPFASAFPSFGTTLTAEQQNALERRKQEEQFLMARQKEYLAQRQIQMNGPPHGPPGAYMPGLVHHSSAHSLHSQPSFGSITSPVGFAQPSPLPAPIGQPPHSANAFRSMTPTQSHDDLQAGFSRLGLDNRGPYSNLNQQSFAAHERNRLSMESQQGQQFAHETTFLGQQGRNERLDEFRELRQDFDEDELEDETLPAPIGSQHDSKEVATLRQPPAPIGGSSTKPADNNEPLSLAQQVQRTAAAQAEVKENSYIESPPVSISPLPAPAAQRSRPQTVAEQLAAESRSTTQTPAETSSASIAPWADKTAEASRGPSLREIQEAEAEQAAKREAIRLAEAKRAFLEQERAAATQVVPPAPGLPATSNWATSGSPGTPTTPGGSVWSAKPIPAKTASASAAKKTMTQILKEEETRKQRQLAAQSPTATNPAVPAPSGKYAQMASKATPPQNVFGGGPGQQQTQAGGASAWTTVGASGKPKTPTTVVAAPAVARTTSTSNVPPSRPLATSRSTSIAGGTKNQAKEELVKWAKASLSKGLNPGTNLDTLVSSLFELPAEVDLLAEAVYGVTQSLDWRRFAEEFIRRRKLADRGIIEADGSKQAETKSSNNGWNEVAKKGPAPTQQQQKDDGVAGFKVVPSKKKGKR</sequence>
<dbReference type="SMART" id="SM00444">
    <property type="entry name" value="GYF"/>
    <property type="match status" value="1"/>
</dbReference>
<feature type="region of interest" description="Disordered" evidence="1">
    <location>
        <begin position="931"/>
        <end position="1072"/>
    </location>
</feature>
<dbReference type="InterPro" id="IPR035445">
    <property type="entry name" value="GYF-like_dom_sf"/>
</dbReference>
<dbReference type="GO" id="GO:0005829">
    <property type="term" value="C:cytosol"/>
    <property type="evidence" value="ECO:0007669"/>
    <property type="project" value="TreeGrafter"/>
</dbReference>
<feature type="region of interest" description="Disordered" evidence="1">
    <location>
        <begin position="151"/>
        <end position="323"/>
    </location>
</feature>
<dbReference type="EMBL" id="JAVRRJ010000003">
    <property type="protein sequence ID" value="KAK5086952.1"/>
    <property type="molecule type" value="Genomic_DNA"/>
</dbReference>
<feature type="compositionally biased region" description="Basic and acidic residues" evidence="1">
    <location>
        <begin position="468"/>
        <end position="480"/>
    </location>
</feature>
<evidence type="ECO:0000313" key="3">
    <source>
        <dbReference type="EMBL" id="KAK5086952.1"/>
    </source>
</evidence>
<keyword evidence="4" id="KW-1185">Reference proteome</keyword>
<feature type="region of interest" description="Disordered" evidence="1">
    <location>
        <begin position="1"/>
        <end position="50"/>
    </location>
</feature>
<feature type="region of interest" description="Disordered" evidence="1">
    <location>
        <begin position="811"/>
        <end position="861"/>
    </location>
</feature>
<feature type="region of interest" description="Disordered" evidence="1">
    <location>
        <begin position="1333"/>
        <end position="1385"/>
    </location>
</feature>
<feature type="compositionally biased region" description="Low complexity" evidence="1">
    <location>
        <begin position="1"/>
        <end position="18"/>
    </location>
</feature>
<feature type="compositionally biased region" description="Polar residues" evidence="1">
    <location>
        <begin position="1247"/>
        <end position="1260"/>
    </location>
</feature>
<feature type="compositionally biased region" description="Low complexity" evidence="1">
    <location>
        <begin position="979"/>
        <end position="990"/>
    </location>
</feature>
<dbReference type="InterPro" id="IPR003169">
    <property type="entry name" value="GYF"/>
</dbReference>